<dbReference type="Proteomes" id="UP000753908">
    <property type="component" value="Unassembled WGS sequence"/>
</dbReference>
<dbReference type="PANTHER" id="PTHR24363">
    <property type="entry name" value="SERINE/THREONINE PROTEIN KINASE"/>
    <property type="match status" value="1"/>
</dbReference>
<feature type="transmembrane region" description="Helical" evidence="9">
    <location>
        <begin position="450"/>
        <end position="481"/>
    </location>
</feature>
<keyword evidence="6" id="KW-0067">ATP-binding</keyword>
<evidence type="ECO:0000313" key="12">
    <source>
        <dbReference type="Proteomes" id="UP000753908"/>
    </source>
</evidence>
<reference evidence="11" key="2">
    <citation type="journal article" date="2022" name="Microbiol. Resour. Announc.">
        <title>Metagenome Sequencing to Explore Phylogenomics of Terrestrial Cyanobacteria.</title>
        <authorList>
            <person name="Ward R.D."/>
            <person name="Stajich J.E."/>
            <person name="Johansen J.R."/>
            <person name="Huntemann M."/>
            <person name="Clum A."/>
            <person name="Foster B."/>
            <person name="Foster B."/>
            <person name="Roux S."/>
            <person name="Palaniappan K."/>
            <person name="Varghese N."/>
            <person name="Mukherjee S."/>
            <person name="Reddy T.B.K."/>
            <person name="Daum C."/>
            <person name="Copeland A."/>
            <person name="Chen I.A."/>
            <person name="Ivanova N.N."/>
            <person name="Kyrpides N.C."/>
            <person name="Shapiro N."/>
            <person name="Eloe-Fadrosh E.A."/>
            <person name="Pietrasiak N."/>
        </authorList>
    </citation>
    <scope>NUCLEOTIDE SEQUENCE</scope>
    <source>
        <strain evidence="11">CPER-KK1</strain>
    </source>
</reference>
<gene>
    <name evidence="11" type="ORF">KME25_33020</name>
</gene>
<dbReference type="CDD" id="cd14014">
    <property type="entry name" value="STKc_PknB_like"/>
    <property type="match status" value="1"/>
</dbReference>
<comment type="catalytic activity">
    <reaction evidence="8">
        <text>L-seryl-[protein] + ATP = O-phospho-L-seryl-[protein] + ADP + H(+)</text>
        <dbReference type="Rhea" id="RHEA:17989"/>
        <dbReference type="Rhea" id="RHEA-COMP:9863"/>
        <dbReference type="Rhea" id="RHEA-COMP:11604"/>
        <dbReference type="ChEBI" id="CHEBI:15378"/>
        <dbReference type="ChEBI" id="CHEBI:29999"/>
        <dbReference type="ChEBI" id="CHEBI:30616"/>
        <dbReference type="ChEBI" id="CHEBI:83421"/>
        <dbReference type="ChEBI" id="CHEBI:456216"/>
        <dbReference type="EC" id="2.7.11.1"/>
    </reaction>
</comment>
<reference evidence="11" key="1">
    <citation type="submission" date="2021-05" db="EMBL/GenBank/DDBJ databases">
        <authorList>
            <person name="Pietrasiak N."/>
            <person name="Ward R."/>
            <person name="Stajich J.E."/>
            <person name="Kurbessoian T."/>
        </authorList>
    </citation>
    <scope>NUCLEOTIDE SEQUENCE</scope>
    <source>
        <strain evidence="11">CPER-KK1</strain>
    </source>
</reference>
<dbReference type="InterPro" id="IPR008271">
    <property type="entry name" value="Ser/Thr_kinase_AS"/>
</dbReference>
<dbReference type="Pfam" id="PF00069">
    <property type="entry name" value="Pkinase"/>
    <property type="match status" value="1"/>
</dbReference>
<dbReference type="GO" id="GO:0005524">
    <property type="term" value="F:ATP binding"/>
    <property type="evidence" value="ECO:0007669"/>
    <property type="project" value="UniProtKB-KW"/>
</dbReference>
<comment type="caution">
    <text evidence="11">The sequence shown here is derived from an EMBL/GenBank/DDBJ whole genome shotgun (WGS) entry which is preliminary data.</text>
</comment>
<dbReference type="AlphaFoldDB" id="A0A951PU07"/>
<keyword evidence="2" id="KW-0723">Serine/threonine-protein kinase</keyword>
<dbReference type="PANTHER" id="PTHR24363:SF0">
    <property type="entry name" value="SERINE_THREONINE KINASE LIKE DOMAIN CONTAINING 1"/>
    <property type="match status" value="1"/>
</dbReference>
<keyword evidence="9" id="KW-1133">Transmembrane helix</keyword>
<evidence type="ECO:0000259" key="10">
    <source>
        <dbReference type="PROSITE" id="PS50011"/>
    </source>
</evidence>
<dbReference type="GO" id="GO:0004674">
    <property type="term" value="F:protein serine/threonine kinase activity"/>
    <property type="evidence" value="ECO:0007669"/>
    <property type="project" value="UniProtKB-KW"/>
</dbReference>
<dbReference type="PROSITE" id="PS00108">
    <property type="entry name" value="PROTEIN_KINASE_ST"/>
    <property type="match status" value="1"/>
</dbReference>
<feature type="transmembrane region" description="Helical" evidence="9">
    <location>
        <begin position="488"/>
        <end position="504"/>
    </location>
</feature>
<dbReference type="SMART" id="SM00220">
    <property type="entry name" value="S_TKc"/>
    <property type="match status" value="1"/>
</dbReference>
<dbReference type="SUPFAM" id="SSF56112">
    <property type="entry name" value="Protein kinase-like (PK-like)"/>
    <property type="match status" value="1"/>
</dbReference>
<proteinExistence type="predicted"/>
<dbReference type="EMBL" id="JAHHIF010000086">
    <property type="protein sequence ID" value="MBW4549191.1"/>
    <property type="molecule type" value="Genomic_DNA"/>
</dbReference>
<dbReference type="Gene3D" id="1.10.510.10">
    <property type="entry name" value="Transferase(Phosphotransferase) domain 1"/>
    <property type="match status" value="1"/>
</dbReference>
<dbReference type="InterPro" id="IPR000719">
    <property type="entry name" value="Prot_kinase_dom"/>
</dbReference>
<keyword evidence="3" id="KW-0808">Transferase</keyword>
<evidence type="ECO:0000256" key="5">
    <source>
        <dbReference type="ARBA" id="ARBA00022777"/>
    </source>
</evidence>
<evidence type="ECO:0000256" key="7">
    <source>
        <dbReference type="ARBA" id="ARBA00047899"/>
    </source>
</evidence>
<feature type="transmembrane region" description="Helical" evidence="9">
    <location>
        <begin position="588"/>
        <end position="612"/>
    </location>
</feature>
<dbReference type="Gene3D" id="3.30.200.20">
    <property type="entry name" value="Phosphorylase Kinase, domain 1"/>
    <property type="match status" value="1"/>
</dbReference>
<keyword evidence="4" id="KW-0547">Nucleotide-binding</keyword>
<organism evidence="11 12">
    <name type="scientific">Symplocastrum torsivum CPER-KK1</name>
    <dbReference type="NCBI Taxonomy" id="450513"/>
    <lineage>
        <taxon>Bacteria</taxon>
        <taxon>Bacillati</taxon>
        <taxon>Cyanobacteriota</taxon>
        <taxon>Cyanophyceae</taxon>
        <taxon>Oscillatoriophycideae</taxon>
        <taxon>Oscillatoriales</taxon>
        <taxon>Microcoleaceae</taxon>
        <taxon>Symplocastrum</taxon>
    </lineage>
</organism>
<dbReference type="PROSITE" id="PS50011">
    <property type="entry name" value="PROTEIN_KINASE_DOM"/>
    <property type="match status" value="1"/>
</dbReference>
<evidence type="ECO:0000256" key="6">
    <source>
        <dbReference type="ARBA" id="ARBA00022840"/>
    </source>
</evidence>
<evidence type="ECO:0000256" key="4">
    <source>
        <dbReference type="ARBA" id="ARBA00022741"/>
    </source>
</evidence>
<keyword evidence="9" id="KW-0812">Transmembrane</keyword>
<dbReference type="InterPro" id="IPR011009">
    <property type="entry name" value="Kinase-like_dom_sf"/>
</dbReference>
<evidence type="ECO:0000313" key="11">
    <source>
        <dbReference type="EMBL" id="MBW4549191.1"/>
    </source>
</evidence>
<keyword evidence="9" id="KW-0472">Membrane</keyword>
<comment type="catalytic activity">
    <reaction evidence="7">
        <text>L-threonyl-[protein] + ATP = O-phospho-L-threonyl-[protein] + ADP + H(+)</text>
        <dbReference type="Rhea" id="RHEA:46608"/>
        <dbReference type="Rhea" id="RHEA-COMP:11060"/>
        <dbReference type="Rhea" id="RHEA-COMP:11605"/>
        <dbReference type="ChEBI" id="CHEBI:15378"/>
        <dbReference type="ChEBI" id="CHEBI:30013"/>
        <dbReference type="ChEBI" id="CHEBI:30616"/>
        <dbReference type="ChEBI" id="CHEBI:61977"/>
        <dbReference type="ChEBI" id="CHEBI:456216"/>
        <dbReference type="EC" id="2.7.11.1"/>
    </reaction>
</comment>
<feature type="transmembrane region" description="Helical" evidence="9">
    <location>
        <begin position="510"/>
        <end position="534"/>
    </location>
</feature>
<sequence length="631" mass="69235">MITWDCGDSTQADSLDRREVGEVTAVAVVIKQFQFAQFGASWAEYDAYEQEISVLRQLNHPGIPRYLNSFQTPDGFCMVQEYKHAQSLSEPRRFSPQEIKQIAIAVLEILVYLQSQYPPVIHRDIKPENLLLDEGDYPNSLNVYLVDFGFARVGDGEVAVSSVVKGTLGFMPPEQLFNRQLTQASDVYSLGVTLICLLTGTKSLDIGNLIDANYRLHFQHLVPPFQRGWLNWLSKMVEPRPPERYSSAASALAVLKPLDVNRLPKVRLSRDSLKLRASEFGEKVSQSITVSNPIPETLLAGSWTVAPHPNDPPHTPDDHAWISFQSRRFEGNQVECKVFVDTSRLLASQTYNRQILLHTNTTPDTCAIAIQVQTAPLPENQQLNYEFPTLCFVFWFFSWLLCSIGNPNSPLNFFLVPGLVTGLVVIDMVVTNVDANIKGVLSGTTIGVLAGVTFGALVAPTVTLIGAATGAVVGASIWVVITDKLSRLSASWLVAIITLVGIVGSSHKFLMFVAVPIFLGLFTTVWTVGIMLPVVRSVVEHQTARGFSKKDATLAALLCAGLGISLGTVMPVSAILMSQVNGLEPLEITAVVGILFITIAGTSIPLVNLIFLKRARLIAKYRRSLAHLVKP</sequence>
<dbReference type="EC" id="2.7.11.1" evidence="1"/>
<evidence type="ECO:0000256" key="9">
    <source>
        <dbReference type="SAM" id="Phobius"/>
    </source>
</evidence>
<name>A0A951PU07_9CYAN</name>
<evidence type="ECO:0000256" key="8">
    <source>
        <dbReference type="ARBA" id="ARBA00048679"/>
    </source>
</evidence>
<evidence type="ECO:0000256" key="3">
    <source>
        <dbReference type="ARBA" id="ARBA00022679"/>
    </source>
</evidence>
<evidence type="ECO:0000256" key="1">
    <source>
        <dbReference type="ARBA" id="ARBA00012513"/>
    </source>
</evidence>
<feature type="domain" description="Protein kinase" evidence="10">
    <location>
        <begin position="1"/>
        <end position="255"/>
    </location>
</feature>
<feature type="transmembrane region" description="Helical" evidence="9">
    <location>
        <begin position="411"/>
        <end position="430"/>
    </location>
</feature>
<evidence type="ECO:0000256" key="2">
    <source>
        <dbReference type="ARBA" id="ARBA00022527"/>
    </source>
</evidence>
<feature type="transmembrane region" description="Helical" evidence="9">
    <location>
        <begin position="387"/>
        <end position="404"/>
    </location>
</feature>
<keyword evidence="5 11" id="KW-0418">Kinase</keyword>
<protein>
    <recommendedName>
        <fullName evidence="1">non-specific serine/threonine protein kinase</fullName>
        <ecNumber evidence="1">2.7.11.1</ecNumber>
    </recommendedName>
</protein>
<accession>A0A951PU07</accession>
<feature type="transmembrane region" description="Helical" evidence="9">
    <location>
        <begin position="554"/>
        <end position="576"/>
    </location>
</feature>